<dbReference type="PANTHER" id="PTHR42879">
    <property type="entry name" value="3-OXOACYL-(ACYL-CARRIER-PROTEIN) REDUCTASE"/>
    <property type="match status" value="1"/>
</dbReference>
<evidence type="ECO:0000256" key="1">
    <source>
        <dbReference type="ARBA" id="ARBA00006484"/>
    </source>
</evidence>
<reference evidence="2" key="2">
    <citation type="submission" date="2023-04" db="EMBL/GenBank/DDBJ databases">
        <title>Paracnuella aquatica gen. nov., sp. nov., a member of the family Chitinophagaceae isolated from a hot spring.</title>
        <authorList>
            <person name="Wang C."/>
        </authorList>
    </citation>
    <scope>NUCLEOTIDE SEQUENCE</scope>
    <source>
        <strain evidence="2">LB-8</strain>
    </source>
</reference>
<organism evidence="2 3">
    <name type="scientific">Paraflavisolibacter caeni</name>
    <dbReference type="NCBI Taxonomy" id="2982496"/>
    <lineage>
        <taxon>Bacteria</taxon>
        <taxon>Pseudomonadati</taxon>
        <taxon>Bacteroidota</taxon>
        <taxon>Chitinophagia</taxon>
        <taxon>Chitinophagales</taxon>
        <taxon>Chitinophagaceae</taxon>
        <taxon>Paraflavisolibacter</taxon>
    </lineage>
</organism>
<dbReference type="Pfam" id="PF13561">
    <property type="entry name" value="adh_short_C2"/>
    <property type="match status" value="1"/>
</dbReference>
<dbReference type="SUPFAM" id="SSF51735">
    <property type="entry name" value="NAD(P)-binding Rossmann-fold domains"/>
    <property type="match status" value="1"/>
</dbReference>
<sequence>MNLSLERKNALICGSSQGIGFAIAQELALLGANCILLARNTGALEHAVQKLSTDFNQEHSYAVADFSKQEEVQVAIAQIVKQKPVHILVNNTGGPAAGPIMDAQEEDFLNAFQQHLICNHILTKAVVPGMKEEGYGRIINVISTSVKTPLQNLGVSNTIRAAVASWAKTMANELGMFNITVNNVLPGLTKTARLESLVQNTAQKRQVSTVAVEEAMKNEIPLKRFGQPSEIAAMAAFLASPAASFVSGTSIPVDGGRTGSI</sequence>
<gene>
    <name evidence="2" type="ORF">OCK74_07800</name>
</gene>
<evidence type="ECO:0000313" key="2">
    <source>
        <dbReference type="EMBL" id="MCU7549015.1"/>
    </source>
</evidence>
<dbReference type="InterPro" id="IPR050259">
    <property type="entry name" value="SDR"/>
</dbReference>
<dbReference type="PRINTS" id="PR00081">
    <property type="entry name" value="GDHRDH"/>
</dbReference>
<keyword evidence="3" id="KW-1185">Reference proteome</keyword>
<comment type="caution">
    <text evidence="2">The sequence shown here is derived from an EMBL/GenBank/DDBJ whole genome shotgun (WGS) entry which is preliminary data.</text>
</comment>
<evidence type="ECO:0000313" key="3">
    <source>
        <dbReference type="Proteomes" id="UP001155483"/>
    </source>
</evidence>
<reference evidence="2" key="1">
    <citation type="submission" date="2022-09" db="EMBL/GenBank/DDBJ databases">
        <authorList>
            <person name="Yuan C."/>
            <person name="Ke Z."/>
        </authorList>
    </citation>
    <scope>NUCLEOTIDE SEQUENCE</scope>
    <source>
        <strain evidence="2">LB-8</strain>
    </source>
</reference>
<proteinExistence type="inferred from homology"/>
<accession>A0A9X2XUA7</accession>
<dbReference type="Proteomes" id="UP001155483">
    <property type="component" value="Unassembled WGS sequence"/>
</dbReference>
<dbReference type="Gene3D" id="3.40.50.720">
    <property type="entry name" value="NAD(P)-binding Rossmann-like Domain"/>
    <property type="match status" value="1"/>
</dbReference>
<name>A0A9X2XUA7_9BACT</name>
<dbReference type="PANTHER" id="PTHR42879:SF6">
    <property type="entry name" value="NADPH-DEPENDENT REDUCTASE BACG"/>
    <property type="match status" value="1"/>
</dbReference>
<dbReference type="EMBL" id="JAOTIF010000004">
    <property type="protein sequence ID" value="MCU7549015.1"/>
    <property type="molecule type" value="Genomic_DNA"/>
</dbReference>
<protein>
    <submittedName>
        <fullName evidence="2">SDR family oxidoreductase</fullName>
    </submittedName>
</protein>
<comment type="similarity">
    <text evidence="1">Belongs to the short-chain dehydrogenases/reductases (SDR) family.</text>
</comment>
<dbReference type="RefSeq" id="WP_279296459.1">
    <property type="nucleotide sequence ID" value="NZ_JAOTIF010000004.1"/>
</dbReference>
<dbReference type="AlphaFoldDB" id="A0A9X2XUA7"/>
<dbReference type="InterPro" id="IPR002347">
    <property type="entry name" value="SDR_fam"/>
</dbReference>
<dbReference type="InterPro" id="IPR036291">
    <property type="entry name" value="NAD(P)-bd_dom_sf"/>
</dbReference>